<dbReference type="Pfam" id="PF02518">
    <property type="entry name" value="HATPase_c"/>
    <property type="match status" value="1"/>
</dbReference>
<dbReference type="InterPro" id="IPR004358">
    <property type="entry name" value="Sig_transdc_His_kin-like_C"/>
</dbReference>
<reference evidence="16 19" key="2">
    <citation type="submission" date="2019-11" db="EMBL/GenBank/DDBJ databases">
        <title>Draft Genome Sequence of Plant Growth-Promoting Rhizosphere-Associated Bacteria.</title>
        <authorList>
            <person name="Vasilyev I.Y."/>
            <person name="Radchenko V."/>
            <person name="Ilnitskaya E.V."/>
        </authorList>
    </citation>
    <scope>NUCLEOTIDE SEQUENCE [LARGE SCALE GENOMIC DNA]</scope>
    <source>
        <strain evidence="16 19">VRA_01-1sq_f</strain>
    </source>
</reference>
<keyword evidence="9 12" id="KW-1133">Transmembrane helix</keyword>
<dbReference type="InterPro" id="IPR036890">
    <property type="entry name" value="HATPase_C_sf"/>
</dbReference>
<dbReference type="SUPFAM" id="SSF55874">
    <property type="entry name" value="ATPase domain of HSP90 chaperone/DNA topoisomerase II/histidine kinase"/>
    <property type="match status" value="1"/>
</dbReference>
<dbReference type="Gene3D" id="1.10.287.130">
    <property type="match status" value="1"/>
</dbReference>
<dbReference type="Gene3D" id="3.30.565.10">
    <property type="entry name" value="Histidine kinase-like ATPase, C-terminal domain"/>
    <property type="match status" value="1"/>
</dbReference>
<dbReference type="CDD" id="cd00082">
    <property type="entry name" value="HisKA"/>
    <property type="match status" value="1"/>
</dbReference>
<dbReference type="FunFam" id="1.10.287.130:FF:000001">
    <property type="entry name" value="Two-component sensor histidine kinase"/>
    <property type="match status" value="1"/>
</dbReference>
<dbReference type="RefSeq" id="WP_044004710.1">
    <property type="nucleotide sequence ID" value="NZ_CP007646.1"/>
</dbReference>
<dbReference type="GO" id="GO:0000155">
    <property type="term" value="F:phosphorelay sensor kinase activity"/>
    <property type="evidence" value="ECO:0007669"/>
    <property type="project" value="InterPro"/>
</dbReference>
<dbReference type="PANTHER" id="PTHR45528">
    <property type="entry name" value="SENSOR HISTIDINE KINASE CPXA"/>
    <property type="match status" value="1"/>
</dbReference>
<dbReference type="FunFam" id="3.30.565.10:FF:000006">
    <property type="entry name" value="Sensor histidine kinase WalK"/>
    <property type="match status" value="1"/>
</dbReference>
<evidence type="ECO:0000313" key="20">
    <source>
        <dbReference type="Proteomes" id="UP001224533"/>
    </source>
</evidence>
<comment type="subcellular location">
    <subcellularLocation>
        <location evidence="2">Membrane</location>
        <topology evidence="2">Multi-pass membrane protein</topology>
    </subcellularLocation>
</comment>
<evidence type="ECO:0000313" key="15">
    <source>
        <dbReference type="EMBL" id="AIR10264.1"/>
    </source>
</evidence>
<protein>
    <recommendedName>
        <fullName evidence="4">Signal transduction histidine-protein kinase ArlS</fullName>
        <ecNumber evidence="3">2.7.13.3</ecNumber>
    </recommendedName>
</protein>
<evidence type="ECO:0000256" key="4">
    <source>
        <dbReference type="ARBA" id="ARBA00015735"/>
    </source>
</evidence>
<feature type="transmembrane region" description="Helical" evidence="12">
    <location>
        <begin position="184"/>
        <end position="211"/>
    </location>
</feature>
<evidence type="ECO:0000259" key="14">
    <source>
        <dbReference type="PROSITE" id="PS50885"/>
    </source>
</evidence>
<feature type="domain" description="HAMP" evidence="14">
    <location>
        <begin position="208"/>
        <end position="266"/>
    </location>
</feature>
<proteinExistence type="predicted"/>
<feature type="domain" description="Histidine kinase" evidence="13">
    <location>
        <begin position="274"/>
        <end position="491"/>
    </location>
</feature>
<dbReference type="PROSITE" id="PS50885">
    <property type="entry name" value="HAMP"/>
    <property type="match status" value="1"/>
</dbReference>
<dbReference type="KEGG" id="lsj:LSJ_0569"/>
<dbReference type="Proteomes" id="UP001224533">
    <property type="component" value="Chromosome"/>
</dbReference>
<dbReference type="InterPro" id="IPR050398">
    <property type="entry name" value="HssS/ArlS-like"/>
</dbReference>
<dbReference type="PROSITE" id="PS50109">
    <property type="entry name" value="HIS_KIN"/>
    <property type="match status" value="1"/>
</dbReference>
<evidence type="ECO:0000256" key="12">
    <source>
        <dbReference type="SAM" id="Phobius"/>
    </source>
</evidence>
<dbReference type="CDD" id="cd06225">
    <property type="entry name" value="HAMP"/>
    <property type="match status" value="1"/>
</dbReference>
<keyword evidence="6" id="KW-0808">Transferase</keyword>
<accession>A0A089QAZ4</accession>
<dbReference type="InterPro" id="IPR041610">
    <property type="entry name" value="ArlS_N"/>
</dbReference>
<evidence type="ECO:0000256" key="9">
    <source>
        <dbReference type="ARBA" id="ARBA00022989"/>
    </source>
</evidence>
<evidence type="ECO:0000256" key="7">
    <source>
        <dbReference type="ARBA" id="ARBA00022692"/>
    </source>
</evidence>
<dbReference type="InterPro" id="IPR003594">
    <property type="entry name" value="HATPase_dom"/>
</dbReference>
<dbReference type="EMBL" id="CP007646">
    <property type="protein sequence ID" value="AIR10264.1"/>
    <property type="molecule type" value="Genomic_DNA"/>
</dbReference>
<evidence type="ECO:0000256" key="3">
    <source>
        <dbReference type="ARBA" id="ARBA00012438"/>
    </source>
</evidence>
<dbReference type="PANTHER" id="PTHR45528:SF12">
    <property type="entry name" value="SENSOR HISTIDINE KINASE ARSS"/>
    <property type="match status" value="1"/>
</dbReference>
<dbReference type="AlphaFoldDB" id="A0A089QAZ4"/>
<evidence type="ECO:0000256" key="2">
    <source>
        <dbReference type="ARBA" id="ARBA00004141"/>
    </source>
</evidence>
<dbReference type="EMBL" id="CP114509">
    <property type="protein sequence ID" value="WHS17059.1"/>
    <property type="molecule type" value="Genomic_DNA"/>
</dbReference>
<dbReference type="Proteomes" id="UP000467635">
    <property type="component" value="Unassembled WGS sequence"/>
</dbReference>
<name>A0A089QAZ4_9LACO</name>
<dbReference type="InterPro" id="IPR003661">
    <property type="entry name" value="HisK_dim/P_dom"/>
</dbReference>
<evidence type="ECO:0000313" key="16">
    <source>
        <dbReference type="EMBL" id="MSE08586.1"/>
    </source>
</evidence>
<dbReference type="SMART" id="SM00387">
    <property type="entry name" value="HATPase_c"/>
    <property type="match status" value="1"/>
</dbReference>
<evidence type="ECO:0000256" key="11">
    <source>
        <dbReference type="ARBA" id="ARBA00023136"/>
    </source>
</evidence>
<dbReference type="SMART" id="SM00388">
    <property type="entry name" value="HisKA"/>
    <property type="match status" value="1"/>
</dbReference>
<keyword evidence="11 12" id="KW-0472">Membrane</keyword>
<dbReference type="Proteomes" id="UP000029488">
    <property type="component" value="Chromosome"/>
</dbReference>
<keyword evidence="10" id="KW-0902">Two-component regulatory system</keyword>
<sequence length="496" mass="56008">METTNEKKKKKFFSINLKWSLGTGLGVVIIFAVFATLLFQSFSSLLIRQEKGHSEEAMNAVTLRLAQSNSTLTDTGVRDILSSSWNDDIQNRKQAAIYSDSVLTATSGKNIGISVYSVNKELLFASRGVLVDFSSKNKQKITKINGQTVYIVRRPVYSNKSNKLIGYVQVTNKLADYDATRHKLILIFIVFGVTAGLASALVGYVLSAWLLRPIELINETIGKINTDDERDSLANVRVPILNQNDELSELSNLFNDMLDRMERYIQQQQQFVEDVSHELRTPVAIIQGHLDLLSRWGKDDPQILEESISASLQEITRMKSLVQEMLDLSRAEQVELQFGNEVSDAREVGLQVFNNFKMIHPDFTFVLDNDLKNNTPVKIYRNHLEQVLIILMDNAVKYSQDRKEVHMSISKNSKLVEFVVQDFGVGISQENIDKIFDRFYRVDKARSRDKGGNGLGLSIARKLVEGYHGSMSVESVEGQGSLFRISLPLVDLDNKK</sequence>
<evidence type="ECO:0000256" key="8">
    <source>
        <dbReference type="ARBA" id="ARBA00022777"/>
    </source>
</evidence>
<keyword evidence="7 12" id="KW-0812">Transmembrane</keyword>
<evidence type="ECO:0000313" key="17">
    <source>
        <dbReference type="EMBL" id="WHS17059.1"/>
    </source>
</evidence>
<organism evidence="15 18">
    <name type="scientific">Ligilactobacillus salivarius</name>
    <dbReference type="NCBI Taxonomy" id="1624"/>
    <lineage>
        <taxon>Bacteria</taxon>
        <taxon>Bacillati</taxon>
        <taxon>Bacillota</taxon>
        <taxon>Bacilli</taxon>
        <taxon>Lactobacillales</taxon>
        <taxon>Lactobacillaceae</taxon>
        <taxon>Ligilactobacillus</taxon>
    </lineage>
</organism>
<feature type="transmembrane region" description="Helical" evidence="12">
    <location>
        <begin position="20"/>
        <end position="39"/>
    </location>
</feature>
<dbReference type="SMART" id="SM00304">
    <property type="entry name" value="HAMP"/>
    <property type="match status" value="1"/>
</dbReference>
<dbReference type="InterPro" id="IPR036097">
    <property type="entry name" value="HisK_dim/P_sf"/>
</dbReference>
<dbReference type="SUPFAM" id="SSF47384">
    <property type="entry name" value="Homodimeric domain of signal transducing histidine kinase"/>
    <property type="match status" value="1"/>
</dbReference>
<keyword evidence="5" id="KW-0597">Phosphoprotein</keyword>
<gene>
    <name evidence="15" type="primary">csrS</name>
    <name evidence="16" type="ORF">GKC33_07680</name>
    <name evidence="15" type="ORF">LSJ_0569</name>
    <name evidence="17" type="ORF">O2U02_06015</name>
</gene>
<reference evidence="17 20" key="3">
    <citation type="submission" date="2022-12" db="EMBL/GenBank/DDBJ databases">
        <title>Assessment of beneficial effects and identification of host adaptation-associated genes of Ligilactobacillus salivarius isolated from Meles meles.</title>
        <authorList>
            <person name="Wang Y."/>
        </authorList>
    </citation>
    <scope>NUCLEOTIDE SEQUENCE [LARGE SCALE GENOMIC DNA]</scope>
    <source>
        <strain evidence="17 20">S35</strain>
    </source>
</reference>
<evidence type="ECO:0000313" key="19">
    <source>
        <dbReference type="Proteomes" id="UP000467635"/>
    </source>
</evidence>
<evidence type="ECO:0000256" key="5">
    <source>
        <dbReference type="ARBA" id="ARBA00022553"/>
    </source>
</evidence>
<evidence type="ECO:0000256" key="10">
    <source>
        <dbReference type="ARBA" id="ARBA00023012"/>
    </source>
</evidence>
<keyword evidence="8 15" id="KW-0418">Kinase</keyword>
<dbReference type="EC" id="2.7.13.3" evidence="3"/>
<dbReference type="InterPro" id="IPR005467">
    <property type="entry name" value="His_kinase_dom"/>
</dbReference>
<evidence type="ECO:0000313" key="18">
    <source>
        <dbReference type="Proteomes" id="UP000029488"/>
    </source>
</evidence>
<dbReference type="Pfam" id="PF18719">
    <property type="entry name" value="ArlS_N"/>
    <property type="match status" value="1"/>
</dbReference>
<evidence type="ECO:0000259" key="13">
    <source>
        <dbReference type="PROSITE" id="PS50109"/>
    </source>
</evidence>
<dbReference type="GO" id="GO:0016020">
    <property type="term" value="C:membrane"/>
    <property type="evidence" value="ECO:0007669"/>
    <property type="project" value="UniProtKB-SubCell"/>
</dbReference>
<dbReference type="InterPro" id="IPR003660">
    <property type="entry name" value="HAMP_dom"/>
</dbReference>
<evidence type="ECO:0000256" key="6">
    <source>
        <dbReference type="ARBA" id="ARBA00022679"/>
    </source>
</evidence>
<reference evidence="15 18" key="1">
    <citation type="journal article" date="2014" name="BMC Genomics">
        <title>Unusual genome complexity in Lactobacillus salivarius JCM1046.</title>
        <authorList>
            <person name="Raftis E.J."/>
            <person name="Forde B.M."/>
            <person name="Claesson M.J."/>
            <person name="O'Toole P.W."/>
        </authorList>
    </citation>
    <scope>NUCLEOTIDE SEQUENCE [LARGE SCALE GENOMIC DNA]</scope>
    <source>
        <strain evidence="15 18">JCM1046</strain>
    </source>
</reference>
<dbReference type="Gene3D" id="6.10.340.10">
    <property type="match status" value="1"/>
</dbReference>
<comment type="catalytic activity">
    <reaction evidence="1">
        <text>ATP + protein L-histidine = ADP + protein N-phospho-L-histidine.</text>
        <dbReference type="EC" id="2.7.13.3"/>
    </reaction>
</comment>
<evidence type="ECO:0000256" key="1">
    <source>
        <dbReference type="ARBA" id="ARBA00000085"/>
    </source>
</evidence>
<dbReference type="Pfam" id="PF00512">
    <property type="entry name" value="HisKA"/>
    <property type="match status" value="1"/>
</dbReference>
<dbReference type="PRINTS" id="PR00344">
    <property type="entry name" value="BCTRLSENSOR"/>
</dbReference>
<dbReference type="EMBL" id="WKKX01000339">
    <property type="protein sequence ID" value="MSE08586.1"/>
    <property type="molecule type" value="Genomic_DNA"/>
</dbReference>